<accession>A0ABV9X0C9</accession>
<dbReference type="RefSeq" id="WP_271417290.1">
    <property type="nucleotide sequence ID" value="NZ_BAAATN010000002.1"/>
</dbReference>
<evidence type="ECO:0008006" key="4">
    <source>
        <dbReference type="Google" id="ProtNLM"/>
    </source>
</evidence>
<dbReference type="Proteomes" id="UP001595855">
    <property type="component" value="Unassembled WGS sequence"/>
</dbReference>
<evidence type="ECO:0000313" key="2">
    <source>
        <dbReference type="EMBL" id="MFC5017750.1"/>
    </source>
</evidence>
<feature type="region of interest" description="Disordered" evidence="1">
    <location>
        <begin position="1"/>
        <end position="20"/>
    </location>
</feature>
<organism evidence="2 3">
    <name type="scientific">Streptomyces lienomycini</name>
    <dbReference type="NCBI Taxonomy" id="284035"/>
    <lineage>
        <taxon>Bacteria</taxon>
        <taxon>Bacillati</taxon>
        <taxon>Actinomycetota</taxon>
        <taxon>Actinomycetes</taxon>
        <taxon>Kitasatosporales</taxon>
        <taxon>Streptomycetaceae</taxon>
        <taxon>Streptomyces</taxon>
    </lineage>
</organism>
<evidence type="ECO:0000313" key="3">
    <source>
        <dbReference type="Proteomes" id="UP001595855"/>
    </source>
</evidence>
<gene>
    <name evidence="2" type="ORF">ACFPRC_23140</name>
</gene>
<comment type="caution">
    <text evidence="2">The sequence shown here is derived from an EMBL/GenBank/DDBJ whole genome shotgun (WGS) entry which is preliminary data.</text>
</comment>
<dbReference type="InterPro" id="IPR017853">
    <property type="entry name" value="GH"/>
</dbReference>
<dbReference type="EMBL" id="JBHSJO010000001">
    <property type="protein sequence ID" value="MFC5017750.1"/>
    <property type="molecule type" value="Genomic_DNA"/>
</dbReference>
<name>A0ABV9X0C9_9ACTN</name>
<dbReference type="Gene3D" id="3.20.20.80">
    <property type="entry name" value="Glycosidases"/>
    <property type="match status" value="1"/>
</dbReference>
<keyword evidence="3" id="KW-1185">Reference proteome</keyword>
<protein>
    <recommendedName>
        <fullName evidence="4">Beta-N-acetylhexosaminidase</fullName>
    </recommendedName>
</protein>
<dbReference type="SUPFAM" id="SSF51445">
    <property type="entry name" value="(Trans)glycosidases"/>
    <property type="match status" value="1"/>
</dbReference>
<proteinExistence type="predicted"/>
<reference evidence="3" key="1">
    <citation type="journal article" date="2019" name="Int. J. Syst. Evol. Microbiol.">
        <title>The Global Catalogue of Microorganisms (GCM) 10K type strain sequencing project: providing services to taxonomists for standard genome sequencing and annotation.</title>
        <authorList>
            <consortium name="The Broad Institute Genomics Platform"/>
            <consortium name="The Broad Institute Genome Sequencing Center for Infectious Disease"/>
            <person name="Wu L."/>
            <person name="Ma J."/>
        </authorList>
    </citation>
    <scope>NUCLEOTIDE SEQUENCE [LARGE SCALE GENOMIC DNA]</scope>
    <source>
        <strain evidence="3">CGMCC 4.1542</strain>
    </source>
</reference>
<evidence type="ECO:0000256" key="1">
    <source>
        <dbReference type="SAM" id="MobiDB-lite"/>
    </source>
</evidence>
<sequence length="67" mass="7505">MVRARPQRPSPTPRSHAFPRLPGVAELGWSPASTHDWDTYKVRLAAQAPYGEAAGIDYYRSPQVPWS</sequence>